<comment type="caution">
    <text evidence="8">Lacks conserved residue(s) required for the propagation of feature annotation.</text>
</comment>
<evidence type="ECO:0000256" key="3">
    <source>
        <dbReference type="ARBA" id="ARBA00022432"/>
    </source>
</evidence>
<dbReference type="STRING" id="1120975.SAMN02746064_00696"/>
<evidence type="ECO:0000256" key="4">
    <source>
        <dbReference type="ARBA" id="ARBA00022490"/>
    </source>
</evidence>
<dbReference type="CDD" id="cd05015">
    <property type="entry name" value="SIS_PGI_1"/>
    <property type="match status" value="1"/>
</dbReference>
<dbReference type="EMBL" id="FQTU01000003">
    <property type="protein sequence ID" value="SHE53573.1"/>
    <property type="molecule type" value="Genomic_DNA"/>
</dbReference>
<keyword evidence="4 8" id="KW-0963">Cytoplasm</keyword>
<dbReference type="CDD" id="cd05016">
    <property type="entry name" value="SIS_PGI_2"/>
    <property type="match status" value="1"/>
</dbReference>
<keyword evidence="5 8" id="KW-0324">Glycolysis</keyword>
<dbReference type="GO" id="GO:0051156">
    <property type="term" value="P:glucose 6-phosphate metabolic process"/>
    <property type="evidence" value="ECO:0007669"/>
    <property type="project" value="TreeGrafter"/>
</dbReference>
<dbReference type="OrthoDB" id="140919at2"/>
<feature type="active site" description="Proton donor" evidence="8">
    <location>
        <position position="287"/>
    </location>
</feature>
<evidence type="ECO:0000313" key="11">
    <source>
        <dbReference type="Proteomes" id="UP000184251"/>
    </source>
</evidence>
<dbReference type="Pfam" id="PF00342">
    <property type="entry name" value="PGI"/>
    <property type="match status" value="1"/>
</dbReference>
<evidence type="ECO:0000313" key="10">
    <source>
        <dbReference type="EMBL" id="SHE53573.1"/>
    </source>
</evidence>
<dbReference type="EC" id="5.3.1.9" evidence="8"/>
<protein>
    <recommendedName>
        <fullName evidence="8">Glucose-6-phosphate isomerase</fullName>
        <shortName evidence="8">GPI</shortName>
        <ecNumber evidence="8">5.3.1.9</ecNumber>
    </recommendedName>
    <alternativeName>
        <fullName evidence="8">Phosphoglucose isomerase</fullName>
        <shortName evidence="8">PGI</shortName>
    </alternativeName>
    <alternativeName>
        <fullName evidence="8">Phosphohexose isomerase</fullName>
        <shortName evidence="8">PHI</shortName>
    </alternativeName>
</protein>
<dbReference type="PANTHER" id="PTHR11469:SF1">
    <property type="entry name" value="GLUCOSE-6-PHOSPHATE ISOMERASE"/>
    <property type="match status" value="1"/>
</dbReference>
<dbReference type="PANTHER" id="PTHR11469">
    <property type="entry name" value="GLUCOSE-6-PHOSPHATE ISOMERASE"/>
    <property type="match status" value="1"/>
</dbReference>
<dbReference type="GO" id="GO:0005829">
    <property type="term" value="C:cytosol"/>
    <property type="evidence" value="ECO:0007669"/>
    <property type="project" value="TreeGrafter"/>
</dbReference>
<comment type="similarity">
    <text evidence="2 8 9">Belongs to the GPI family.</text>
</comment>
<comment type="pathway">
    <text evidence="1 8 9">Carbohydrate degradation; glycolysis; D-glyceraldehyde 3-phosphate and glycerone phosphate from D-glucose: step 2/4.</text>
</comment>
<dbReference type="UniPathway" id="UPA00138"/>
<comment type="catalytic activity">
    <reaction evidence="7 8 9">
        <text>alpha-D-glucose 6-phosphate = beta-D-fructose 6-phosphate</text>
        <dbReference type="Rhea" id="RHEA:11816"/>
        <dbReference type="ChEBI" id="CHEBI:57634"/>
        <dbReference type="ChEBI" id="CHEBI:58225"/>
        <dbReference type="EC" id="5.3.1.9"/>
    </reaction>
</comment>
<dbReference type="PROSITE" id="PS00765">
    <property type="entry name" value="P_GLUCOSE_ISOMERASE_1"/>
    <property type="match status" value="1"/>
</dbReference>
<comment type="function">
    <text evidence="8">Catalyzes the reversible isomerization of glucose-6-phosphate to fructose-6-phosphate.</text>
</comment>
<organism evidence="10 11">
    <name type="scientific">Alkalibacter saccharofermentans DSM 14828</name>
    <dbReference type="NCBI Taxonomy" id="1120975"/>
    <lineage>
        <taxon>Bacteria</taxon>
        <taxon>Bacillati</taxon>
        <taxon>Bacillota</taxon>
        <taxon>Clostridia</taxon>
        <taxon>Eubacteriales</taxon>
        <taxon>Eubacteriaceae</taxon>
        <taxon>Alkalibacter</taxon>
    </lineage>
</organism>
<evidence type="ECO:0000256" key="1">
    <source>
        <dbReference type="ARBA" id="ARBA00004926"/>
    </source>
</evidence>
<dbReference type="UniPathway" id="UPA00109">
    <property type="reaction ID" value="UER00181"/>
</dbReference>
<evidence type="ECO:0000256" key="6">
    <source>
        <dbReference type="ARBA" id="ARBA00023235"/>
    </source>
</evidence>
<dbReference type="GO" id="GO:0004347">
    <property type="term" value="F:glucose-6-phosphate isomerase activity"/>
    <property type="evidence" value="ECO:0007669"/>
    <property type="project" value="UniProtKB-UniRule"/>
</dbReference>
<proteinExistence type="inferred from homology"/>
<evidence type="ECO:0000256" key="5">
    <source>
        <dbReference type="ARBA" id="ARBA00023152"/>
    </source>
</evidence>
<dbReference type="InterPro" id="IPR046348">
    <property type="entry name" value="SIS_dom_sf"/>
</dbReference>
<dbReference type="PRINTS" id="PR00662">
    <property type="entry name" value="G6PISOMERASE"/>
</dbReference>
<comment type="subcellular location">
    <subcellularLocation>
        <location evidence="8">Cytoplasm</location>
    </subcellularLocation>
</comment>
<gene>
    <name evidence="8" type="primary">pgi</name>
    <name evidence="10" type="ORF">SAMN02746064_00696</name>
</gene>
<sequence length="445" mass="49508">MSIKVDIKNAMITGEEMSNIYTQIKLADEMLKNKSGAGNDFLGWLDYPDNYDKEEFDRLLDVVGNIQNDCEALVVIGIGGSYLGSKAIIDALNPFFVNELDGNQRKAPKIYFAGQNISGKYLKALYERVKGQNFMVNVISKSGTTTEPAIAFRVFKNLLEEKYGKEESKKRIFVTTDKARGALKSLADEEGYASFVIPDDVGGRYSVHTSVGLLPIGAAGFDIKAFMQGAKDQMDEINGDDSLDNPCYRYVAARNVLYRKAKDTEIMVNYEPEMTMLAEWWKQLFGESEGKEGKGIFPVSVNNSTDLHSLGQIVQEGKRNIFETVITVNNHEEDMIIPSDDNDLDGLNYIAGKGMNYVNTQAYMGTLLAHVDGNVPNIVLELEKLDAYNLGRLVYFFERACGISGYVLGVNPFNQPGVEAYKKNMFALLGKKGFEDLAKQLKGKM</sequence>
<evidence type="ECO:0000256" key="8">
    <source>
        <dbReference type="HAMAP-Rule" id="MF_00473"/>
    </source>
</evidence>
<dbReference type="NCBIfam" id="NF010697">
    <property type="entry name" value="PRK14097.1"/>
    <property type="match status" value="1"/>
</dbReference>
<dbReference type="PROSITE" id="PS00174">
    <property type="entry name" value="P_GLUCOSE_ISOMERASE_2"/>
    <property type="match status" value="1"/>
</dbReference>
<dbReference type="PROSITE" id="PS51463">
    <property type="entry name" value="P_GLUCOSE_ISOMERASE_3"/>
    <property type="match status" value="1"/>
</dbReference>
<dbReference type="InterPro" id="IPR001672">
    <property type="entry name" value="G6P_Isomerase"/>
</dbReference>
<dbReference type="InterPro" id="IPR035482">
    <property type="entry name" value="SIS_PGI_2"/>
</dbReference>
<dbReference type="FunFam" id="3.40.50.10490:FF:000016">
    <property type="entry name" value="Glucose-6-phosphate isomerase"/>
    <property type="match status" value="1"/>
</dbReference>
<dbReference type="InterPro" id="IPR018189">
    <property type="entry name" value="Phosphoglucose_isomerase_CS"/>
</dbReference>
<dbReference type="SUPFAM" id="SSF53697">
    <property type="entry name" value="SIS domain"/>
    <property type="match status" value="1"/>
</dbReference>
<dbReference type="RefSeq" id="WP_073269691.1">
    <property type="nucleotide sequence ID" value="NZ_FQTU01000003.1"/>
</dbReference>
<evidence type="ECO:0000256" key="7">
    <source>
        <dbReference type="ARBA" id="ARBA00029321"/>
    </source>
</evidence>
<dbReference type="InterPro" id="IPR035476">
    <property type="entry name" value="SIS_PGI_1"/>
</dbReference>
<dbReference type="FunFam" id="3.40.50.10490:FF:000015">
    <property type="entry name" value="Glucose-6-phosphate isomerase"/>
    <property type="match status" value="1"/>
</dbReference>
<dbReference type="HAMAP" id="MF_00473">
    <property type="entry name" value="G6P_isomerase"/>
    <property type="match status" value="1"/>
</dbReference>
<accession>A0A1M4UAJ4</accession>
<keyword evidence="3 8" id="KW-0312">Gluconeogenesis</keyword>
<dbReference type="GO" id="GO:0097367">
    <property type="term" value="F:carbohydrate derivative binding"/>
    <property type="evidence" value="ECO:0007669"/>
    <property type="project" value="InterPro"/>
</dbReference>
<comment type="pathway">
    <text evidence="8">Carbohydrate biosynthesis; gluconeogenesis.</text>
</comment>
<dbReference type="AlphaFoldDB" id="A0A1M4UAJ4"/>
<evidence type="ECO:0000256" key="9">
    <source>
        <dbReference type="RuleBase" id="RU000612"/>
    </source>
</evidence>
<feature type="active site" evidence="8">
    <location>
        <position position="422"/>
    </location>
</feature>
<reference evidence="10 11" key="1">
    <citation type="submission" date="2016-11" db="EMBL/GenBank/DDBJ databases">
        <authorList>
            <person name="Jaros S."/>
            <person name="Januszkiewicz K."/>
            <person name="Wedrychowicz H."/>
        </authorList>
    </citation>
    <scope>NUCLEOTIDE SEQUENCE [LARGE SCALE GENOMIC DNA]</scope>
    <source>
        <strain evidence="10 11">DSM 14828</strain>
    </source>
</reference>
<keyword evidence="11" id="KW-1185">Reference proteome</keyword>
<dbReference type="GO" id="GO:0006096">
    <property type="term" value="P:glycolytic process"/>
    <property type="evidence" value="ECO:0007669"/>
    <property type="project" value="UniProtKB-UniRule"/>
</dbReference>
<keyword evidence="6 8" id="KW-0413">Isomerase</keyword>
<name>A0A1M4UAJ4_9FIRM</name>
<dbReference type="Gene3D" id="3.40.50.10490">
    <property type="entry name" value="Glucose-6-phosphate isomerase like protein, domain 1"/>
    <property type="match status" value="2"/>
</dbReference>
<dbReference type="GO" id="GO:0048029">
    <property type="term" value="F:monosaccharide binding"/>
    <property type="evidence" value="ECO:0007669"/>
    <property type="project" value="TreeGrafter"/>
</dbReference>
<evidence type="ECO:0000256" key="2">
    <source>
        <dbReference type="ARBA" id="ARBA00006604"/>
    </source>
</evidence>
<dbReference type="GO" id="GO:0006094">
    <property type="term" value="P:gluconeogenesis"/>
    <property type="evidence" value="ECO:0007669"/>
    <property type="project" value="UniProtKB-UniRule"/>
</dbReference>
<dbReference type="Proteomes" id="UP000184251">
    <property type="component" value="Unassembled WGS sequence"/>
</dbReference>